<dbReference type="EMBL" id="HBIP01030840">
    <property type="protein sequence ID" value="CAE0503660.1"/>
    <property type="molecule type" value="Transcribed_RNA"/>
</dbReference>
<dbReference type="GO" id="GO:0036064">
    <property type="term" value="C:ciliary basal body"/>
    <property type="evidence" value="ECO:0007669"/>
    <property type="project" value="TreeGrafter"/>
</dbReference>
<comment type="similarity">
    <text evidence="1">Belongs to the tubulin--tyrosine ligase family.</text>
</comment>
<keyword evidence="4" id="KW-0067">ATP-binding</keyword>
<name>A0A7S3R6Q4_DUNTE</name>
<dbReference type="GO" id="GO:0070740">
    <property type="term" value="F:tubulin-glutamic acid ligase activity"/>
    <property type="evidence" value="ECO:0007669"/>
    <property type="project" value="TreeGrafter"/>
</dbReference>
<evidence type="ECO:0000256" key="3">
    <source>
        <dbReference type="ARBA" id="ARBA00022741"/>
    </source>
</evidence>
<dbReference type="GO" id="GO:0000226">
    <property type="term" value="P:microtubule cytoskeleton organization"/>
    <property type="evidence" value="ECO:0007669"/>
    <property type="project" value="TreeGrafter"/>
</dbReference>
<dbReference type="PANTHER" id="PTHR12241">
    <property type="entry name" value="TUBULIN POLYGLUTAMYLASE"/>
    <property type="match status" value="1"/>
</dbReference>
<dbReference type="Pfam" id="PF03133">
    <property type="entry name" value="TTL"/>
    <property type="match status" value="2"/>
</dbReference>
<keyword evidence="3" id="KW-0547">Nucleotide-binding</keyword>
<dbReference type="PANTHER" id="PTHR12241:SF39">
    <property type="entry name" value="TUBULIN POLYGLUTAMYLASE TTLL9-RELATED"/>
    <property type="match status" value="1"/>
</dbReference>
<keyword evidence="2" id="KW-0436">Ligase</keyword>
<evidence type="ECO:0000256" key="1">
    <source>
        <dbReference type="ARBA" id="ARBA00006820"/>
    </source>
</evidence>
<accession>A0A7S3R6Q4</accession>
<dbReference type="AlphaFoldDB" id="A0A7S3R6Q4"/>
<evidence type="ECO:0000313" key="7">
    <source>
        <dbReference type="EMBL" id="CAE0503660.1"/>
    </source>
</evidence>
<dbReference type="SUPFAM" id="SSF56059">
    <property type="entry name" value="Glutathione synthetase ATP-binding domain-like"/>
    <property type="match status" value="1"/>
</dbReference>
<evidence type="ECO:0000256" key="5">
    <source>
        <dbReference type="ARBA" id="ARBA00030445"/>
    </source>
</evidence>
<dbReference type="Gene3D" id="3.30.470.20">
    <property type="entry name" value="ATP-grasp fold, B domain"/>
    <property type="match status" value="1"/>
</dbReference>
<dbReference type="GO" id="GO:0005524">
    <property type="term" value="F:ATP binding"/>
    <property type="evidence" value="ECO:0007669"/>
    <property type="project" value="UniProtKB-KW"/>
</dbReference>
<dbReference type="GO" id="GO:0015631">
    <property type="term" value="F:tubulin binding"/>
    <property type="evidence" value="ECO:0007669"/>
    <property type="project" value="TreeGrafter"/>
</dbReference>
<feature type="region of interest" description="Disordered" evidence="6">
    <location>
        <begin position="254"/>
        <end position="284"/>
    </location>
</feature>
<proteinExistence type="inferred from homology"/>
<evidence type="ECO:0000256" key="2">
    <source>
        <dbReference type="ARBA" id="ARBA00022598"/>
    </source>
</evidence>
<dbReference type="InterPro" id="IPR004344">
    <property type="entry name" value="TTL/TTLL_fam"/>
</dbReference>
<feature type="region of interest" description="Disordered" evidence="6">
    <location>
        <begin position="567"/>
        <end position="587"/>
    </location>
</feature>
<dbReference type="PROSITE" id="PS51221">
    <property type="entry name" value="TTL"/>
    <property type="match status" value="1"/>
</dbReference>
<gene>
    <name evidence="7" type="ORF">DTER00134_LOCUS18733</name>
</gene>
<sequence length="587" mass="63788">MAFVGPAAVAQASGLQPFMDFKLTVKYGGIANPPVKAAFREAGWRVTKGKRWVVCWGSIFTAAEFAGLHEFQRVNHFPGTWELGRKDNLYRNVAALKRTKGGGDVLSIVPRFFILPRDFDEFKADLDRHPGRLYIQKPVNSSRGRGVRVVVNPHEVPRDAKDILLQHYIDDPYTINGYKFDMRVYVAATCMDPLRVYIYCDGLARFATEAYSGEKADLKKRCMHLTNYTVNKKSTKLAQNQAAYGVATAAAEDAAGKDHAGGQAPTPPKGTKPASHLPYPPSPPPPFTSKWSLKELQAHIEAERGGPAWQSVWSQVHDIVVGAMLAAEPRLNTEVKMKVPHRNICFEVWGFDIMLDSSLRAWLIEVNTCPALNSDSPLDKHLKTSMVADLMNLVGPVPYDYDAYEMEGIARRQARLTGLAQQQPEGGASSARAKNQTAGGNAADTAPAPLPQKDGRVAGAGAGAVGKGGASSGGQGVGLCGPAQIPKTLQEAQEVVFHGLGPEQLPDIIVEAEAELARCRGWERAFPCLSAPTKYLDLFHTPRASNIMLCNYYAQKGASAAERSRMLRAPSARGRPCQGNWRPGGSG</sequence>
<feature type="region of interest" description="Disordered" evidence="6">
    <location>
        <begin position="419"/>
        <end position="473"/>
    </location>
</feature>
<evidence type="ECO:0000256" key="4">
    <source>
        <dbReference type="ARBA" id="ARBA00022840"/>
    </source>
</evidence>
<protein>
    <recommendedName>
        <fullName evidence="5">Tubulin--tyrosine ligase-like protein 9</fullName>
    </recommendedName>
</protein>
<organism evidence="7">
    <name type="scientific">Dunaliella tertiolecta</name>
    <name type="common">Green alga</name>
    <dbReference type="NCBI Taxonomy" id="3047"/>
    <lineage>
        <taxon>Eukaryota</taxon>
        <taxon>Viridiplantae</taxon>
        <taxon>Chlorophyta</taxon>
        <taxon>core chlorophytes</taxon>
        <taxon>Chlorophyceae</taxon>
        <taxon>CS clade</taxon>
        <taxon>Chlamydomonadales</taxon>
        <taxon>Dunaliellaceae</taxon>
        <taxon>Dunaliella</taxon>
    </lineage>
</organism>
<reference evidence="7" key="1">
    <citation type="submission" date="2021-01" db="EMBL/GenBank/DDBJ databases">
        <authorList>
            <person name="Corre E."/>
            <person name="Pelletier E."/>
            <person name="Niang G."/>
            <person name="Scheremetjew M."/>
            <person name="Finn R."/>
            <person name="Kale V."/>
            <person name="Holt S."/>
            <person name="Cochrane G."/>
            <person name="Meng A."/>
            <person name="Brown T."/>
            <person name="Cohen L."/>
        </authorList>
    </citation>
    <scope>NUCLEOTIDE SEQUENCE</scope>
    <source>
        <strain evidence="7">CCMP1320</strain>
    </source>
</reference>
<evidence type="ECO:0000256" key="6">
    <source>
        <dbReference type="SAM" id="MobiDB-lite"/>
    </source>
</evidence>
<feature type="compositionally biased region" description="Gly residues" evidence="6">
    <location>
        <begin position="458"/>
        <end position="473"/>
    </location>
</feature>